<sequence>MNFSLENIRPNVRALAEKLSAKSFISKFYLAGGTAIALFFNHRRSDDLDFFSEKMFKGVALINNLKKTGKFETLKTDENTLIGKLNGVKSLAYFNDAEYDEMPEMYIDIKWREVKNFFLKQKLVLAKKFFGI</sequence>
<name>A0A0G1IJ97_9BACT</name>
<evidence type="ECO:0000313" key="2">
    <source>
        <dbReference type="Proteomes" id="UP000034087"/>
    </source>
</evidence>
<proteinExistence type="predicted"/>
<evidence type="ECO:0008006" key="3">
    <source>
        <dbReference type="Google" id="ProtNLM"/>
    </source>
</evidence>
<dbReference type="Gene3D" id="3.10.450.620">
    <property type="entry name" value="JHP933, nucleotidyltransferase-like core domain"/>
    <property type="match status" value="1"/>
</dbReference>
<dbReference type="AlphaFoldDB" id="A0A0G1IJ97"/>
<evidence type="ECO:0000313" key="1">
    <source>
        <dbReference type="EMBL" id="KKT58933.1"/>
    </source>
</evidence>
<dbReference type="Proteomes" id="UP000034087">
    <property type="component" value="Unassembled WGS sequence"/>
</dbReference>
<dbReference type="InterPro" id="IPR014942">
    <property type="entry name" value="AbiEii"/>
</dbReference>
<accession>A0A0G1IJ97</accession>
<gene>
    <name evidence="1" type="ORF">UW53_C0030G0005</name>
</gene>
<dbReference type="Pfam" id="PF08843">
    <property type="entry name" value="AbiEii"/>
    <property type="match status" value="1"/>
</dbReference>
<dbReference type="EMBL" id="LCIR01000030">
    <property type="protein sequence ID" value="KKT58933.1"/>
    <property type="molecule type" value="Genomic_DNA"/>
</dbReference>
<organism evidence="1 2">
    <name type="scientific">Candidatus Giovannonibacteria bacterium GW2011_GWA1_44_25</name>
    <dbReference type="NCBI Taxonomy" id="1618645"/>
    <lineage>
        <taxon>Bacteria</taxon>
        <taxon>Candidatus Giovannoniibacteriota</taxon>
    </lineage>
</organism>
<reference evidence="1 2" key="1">
    <citation type="journal article" date="2015" name="Nature">
        <title>rRNA introns, odd ribosomes, and small enigmatic genomes across a large radiation of phyla.</title>
        <authorList>
            <person name="Brown C.T."/>
            <person name="Hug L.A."/>
            <person name="Thomas B.C."/>
            <person name="Sharon I."/>
            <person name="Castelle C.J."/>
            <person name="Singh A."/>
            <person name="Wilkins M.J."/>
            <person name="Williams K.H."/>
            <person name="Banfield J.F."/>
        </authorList>
    </citation>
    <scope>NUCLEOTIDE SEQUENCE [LARGE SCALE GENOMIC DNA]</scope>
</reference>
<comment type="caution">
    <text evidence="1">The sequence shown here is derived from an EMBL/GenBank/DDBJ whole genome shotgun (WGS) entry which is preliminary data.</text>
</comment>
<protein>
    <recommendedName>
        <fullName evidence="3">Nucleotidyl transferase AbiEii/AbiGii toxin family protein</fullName>
    </recommendedName>
</protein>